<reference evidence="8" key="1">
    <citation type="submission" date="2017-02" db="UniProtKB">
        <authorList>
            <consortium name="WormBaseParasite"/>
        </authorList>
    </citation>
    <scope>IDENTIFICATION</scope>
</reference>
<dbReference type="AlphaFoldDB" id="A0A0N4U3J7"/>
<dbReference type="Proteomes" id="UP000038040">
    <property type="component" value="Unplaced"/>
</dbReference>
<dbReference type="OrthoDB" id="284184at2759"/>
<dbReference type="WBParaSite" id="DME_0000130401-mRNA-1">
    <property type="protein sequence ID" value="DME_0000130401-mRNA-1"/>
    <property type="gene ID" value="DME_0000130401"/>
</dbReference>
<feature type="domain" description="AB hydrolase-1" evidence="4">
    <location>
        <begin position="31"/>
        <end position="123"/>
    </location>
</feature>
<evidence type="ECO:0000259" key="4">
    <source>
        <dbReference type="Pfam" id="PF12697"/>
    </source>
</evidence>
<evidence type="ECO:0000313" key="7">
    <source>
        <dbReference type="Proteomes" id="UP000274756"/>
    </source>
</evidence>
<keyword evidence="7" id="KW-1185">Reference proteome</keyword>
<dbReference type="SUPFAM" id="SSF53474">
    <property type="entry name" value="alpha/beta-Hydrolases"/>
    <property type="match status" value="1"/>
</dbReference>
<evidence type="ECO:0000313" key="6">
    <source>
        <dbReference type="Proteomes" id="UP000038040"/>
    </source>
</evidence>
<dbReference type="STRING" id="318479.A0A0N4U3J7"/>
<evidence type="ECO:0000313" key="8">
    <source>
        <dbReference type="WBParaSite" id="DME_0000130401-mRNA-1"/>
    </source>
</evidence>
<evidence type="ECO:0000256" key="1">
    <source>
        <dbReference type="ARBA" id="ARBA00004496"/>
    </source>
</evidence>
<dbReference type="PANTHER" id="PTHR46197">
    <property type="entry name" value="PROTEIN ABHD14B-LIKE"/>
    <property type="match status" value="1"/>
</dbReference>
<comment type="subcellular location">
    <subcellularLocation>
        <location evidence="1">Cytoplasm</location>
    </subcellularLocation>
</comment>
<name>A0A0N4U3J7_DRAME</name>
<dbReference type="GO" id="GO:0005737">
    <property type="term" value="C:cytoplasm"/>
    <property type="evidence" value="ECO:0007669"/>
    <property type="project" value="UniProtKB-SubCell"/>
</dbReference>
<dbReference type="InterPro" id="IPR000073">
    <property type="entry name" value="AB_hydrolase_1"/>
</dbReference>
<organism evidence="6 8">
    <name type="scientific">Dracunculus medinensis</name>
    <name type="common">Guinea worm</name>
    <dbReference type="NCBI Taxonomy" id="318479"/>
    <lineage>
        <taxon>Eukaryota</taxon>
        <taxon>Metazoa</taxon>
        <taxon>Ecdysozoa</taxon>
        <taxon>Nematoda</taxon>
        <taxon>Chromadorea</taxon>
        <taxon>Rhabditida</taxon>
        <taxon>Spirurina</taxon>
        <taxon>Dracunculoidea</taxon>
        <taxon>Dracunculidae</taxon>
        <taxon>Dracunculus</taxon>
    </lineage>
</organism>
<dbReference type="PANTHER" id="PTHR46197:SF3">
    <property type="entry name" value="AB HYDROLASE-1 DOMAIN-CONTAINING PROTEIN"/>
    <property type="match status" value="1"/>
</dbReference>
<comment type="similarity">
    <text evidence="3">Belongs to the AB hydrolase superfamily. ABHD14 family.</text>
</comment>
<dbReference type="Pfam" id="PF12697">
    <property type="entry name" value="Abhydrolase_6"/>
    <property type="match status" value="1"/>
</dbReference>
<sequence length="205" mass="22666">MLRLNLNIFKEYEIFYRNADPPLNNFAKGNVLLIHGQSFSSSTWLQHSTMEVIAAAGYRVIAIDLPGCGKTRGPAVPDEKKAEILLRTIRALELDSVIIIGHSMAGQYIIPLLGNERIRCIVAIALSNTNMVPLNAENIKTPVLIVWGDKDTSLGPTCASNLKRLPNSKLLKITSAGHACYLNDPQLFQSACLNFFDLVRHYSNC</sequence>
<dbReference type="InterPro" id="IPR029058">
    <property type="entry name" value="AB_hydrolase_fold"/>
</dbReference>
<dbReference type="Proteomes" id="UP000274756">
    <property type="component" value="Unassembled WGS sequence"/>
</dbReference>
<dbReference type="EMBL" id="UYYG01001153">
    <property type="protein sequence ID" value="VDN55691.1"/>
    <property type="molecule type" value="Genomic_DNA"/>
</dbReference>
<keyword evidence="2" id="KW-0963">Cytoplasm</keyword>
<proteinExistence type="inferred from homology"/>
<dbReference type="Gene3D" id="3.40.50.1820">
    <property type="entry name" value="alpha/beta hydrolase"/>
    <property type="match status" value="1"/>
</dbReference>
<accession>A0A0N4U3J7</accession>
<evidence type="ECO:0000313" key="5">
    <source>
        <dbReference type="EMBL" id="VDN55691.1"/>
    </source>
</evidence>
<protein>
    <submittedName>
        <fullName evidence="8">AB hydrolase-1 domain-containing protein</fullName>
    </submittedName>
</protein>
<reference evidence="5 7" key="2">
    <citation type="submission" date="2018-11" db="EMBL/GenBank/DDBJ databases">
        <authorList>
            <consortium name="Pathogen Informatics"/>
        </authorList>
    </citation>
    <scope>NUCLEOTIDE SEQUENCE [LARGE SCALE GENOMIC DNA]</scope>
</reference>
<evidence type="ECO:0000256" key="3">
    <source>
        <dbReference type="ARBA" id="ARBA00037942"/>
    </source>
</evidence>
<gene>
    <name evidence="5" type="ORF">DME_LOCUS5664</name>
</gene>
<evidence type="ECO:0000256" key="2">
    <source>
        <dbReference type="ARBA" id="ARBA00022490"/>
    </source>
</evidence>